<comment type="caution">
    <text evidence="8">The sequence shown here is derived from an EMBL/GenBank/DDBJ whole genome shotgun (WGS) entry which is preliminary data.</text>
</comment>
<dbReference type="GO" id="GO:0005886">
    <property type="term" value="C:plasma membrane"/>
    <property type="evidence" value="ECO:0007669"/>
    <property type="project" value="UniProtKB-SubCell"/>
</dbReference>
<keyword evidence="2" id="KW-1003">Cell membrane</keyword>
<evidence type="ECO:0000256" key="2">
    <source>
        <dbReference type="ARBA" id="ARBA00022475"/>
    </source>
</evidence>
<dbReference type="GO" id="GO:0016746">
    <property type="term" value="F:acyltransferase activity"/>
    <property type="evidence" value="ECO:0007669"/>
    <property type="project" value="UniProtKB-KW"/>
</dbReference>
<dbReference type="Proteomes" id="UP000198345">
    <property type="component" value="Unassembled WGS sequence"/>
</dbReference>
<sequence length="299" mass="35807">MQRLIYLIAYPILLIISILPFRILYILSDFVFFFVYYVFGYRKKVVRENLALALPHLSAKERLVIEKKSYSHLCDMFLEMIKTMGISNKEIDKRFVFKNLEVYKSLEKEGKSIALMCSHYASYEWVISMNSKIEYEGYALYKPIQNKYFDNLVRKIRSKFKAHLLPIDKSILLIDNNFHKNIKSLYGFASDQSPIVRLNTYWTKFMDIEVPVYVGAEMLSKKFDMNVIFLKVKKLKRGFYEAEFEIISTNVKEVPNFGITDMYLRKVEDQIMEAPEYYFWTHNRWKHKDRNPKFLKPKK</sequence>
<keyword evidence="7" id="KW-0812">Transmembrane</keyword>
<dbReference type="CDD" id="cd07984">
    <property type="entry name" value="LPLAT_LABLAT-like"/>
    <property type="match status" value="1"/>
</dbReference>
<evidence type="ECO:0000256" key="7">
    <source>
        <dbReference type="SAM" id="Phobius"/>
    </source>
</evidence>
<comment type="subcellular location">
    <subcellularLocation>
        <location evidence="1">Cell inner membrane</location>
    </subcellularLocation>
</comment>
<keyword evidence="7" id="KW-1133">Transmembrane helix</keyword>
<dbReference type="PANTHER" id="PTHR30606:SF10">
    <property type="entry name" value="PHOSPHATIDYLINOSITOL MANNOSIDE ACYLTRANSFERASE"/>
    <property type="match status" value="1"/>
</dbReference>
<keyword evidence="3" id="KW-0997">Cell inner membrane</keyword>
<keyword evidence="9" id="KW-1185">Reference proteome</keyword>
<evidence type="ECO:0000256" key="5">
    <source>
        <dbReference type="ARBA" id="ARBA00023136"/>
    </source>
</evidence>
<keyword evidence="4 8" id="KW-0808">Transferase</keyword>
<evidence type="ECO:0000256" key="3">
    <source>
        <dbReference type="ARBA" id="ARBA00022519"/>
    </source>
</evidence>
<evidence type="ECO:0000256" key="1">
    <source>
        <dbReference type="ARBA" id="ARBA00004533"/>
    </source>
</evidence>
<dbReference type="InterPro" id="IPR004960">
    <property type="entry name" value="LipA_acyltrans"/>
</dbReference>
<gene>
    <name evidence="8" type="ORF">B0A66_00180</name>
</gene>
<name>A0A226HSN5_9FLAO</name>
<keyword evidence="5 7" id="KW-0472">Membrane</keyword>
<accession>A0A226HSN5</accession>
<dbReference type="PANTHER" id="PTHR30606">
    <property type="entry name" value="LIPID A BIOSYNTHESIS LAUROYL ACYLTRANSFERASE"/>
    <property type="match status" value="1"/>
</dbReference>
<dbReference type="Pfam" id="PF03279">
    <property type="entry name" value="Lip_A_acyltrans"/>
    <property type="match status" value="1"/>
</dbReference>
<reference evidence="8 9" key="1">
    <citation type="submission" date="2016-11" db="EMBL/GenBank/DDBJ databases">
        <title>Whole genomes of Flavobacteriaceae.</title>
        <authorList>
            <person name="Stine C."/>
            <person name="Li C."/>
            <person name="Tadesse D."/>
        </authorList>
    </citation>
    <scope>NUCLEOTIDE SEQUENCE [LARGE SCALE GENOMIC DNA]</scope>
    <source>
        <strain evidence="8 9">DSM 18292</strain>
    </source>
</reference>
<dbReference type="RefSeq" id="WP_089047829.1">
    <property type="nucleotide sequence ID" value="NZ_FXTV01000005.1"/>
</dbReference>
<evidence type="ECO:0000256" key="6">
    <source>
        <dbReference type="ARBA" id="ARBA00023315"/>
    </source>
</evidence>
<protein>
    <submittedName>
        <fullName evidence="8">Lipid A biosynthesis acyltransferase</fullName>
    </submittedName>
</protein>
<dbReference type="AlphaFoldDB" id="A0A226HSN5"/>
<proteinExistence type="predicted"/>
<organism evidence="8 9">
    <name type="scientific">Flavobacterium hercynium</name>
    <dbReference type="NCBI Taxonomy" id="387094"/>
    <lineage>
        <taxon>Bacteria</taxon>
        <taxon>Pseudomonadati</taxon>
        <taxon>Bacteroidota</taxon>
        <taxon>Flavobacteriia</taxon>
        <taxon>Flavobacteriales</taxon>
        <taxon>Flavobacteriaceae</taxon>
        <taxon>Flavobacterium</taxon>
    </lineage>
</organism>
<evidence type="ECO:0000256" key="4">
    <source>
        <dbReference type="ARBA" id="ARBA00022679"/>
    </source>
</evidence>
<dbReference type="EMBL" id="MUGW01000001">
    <property type="protein sequence ID" value="OXA97293.1"/>
    <property type="molecule type" value="Genomic_DNA"/>
</dbReference>
<dbReference type="OrthoDB" id="9801955at2"/>
<evidence type="ECO:0000313" key="9">
    <source>
        <dbReference type="Proteomes" id="UP000198345"/>
    </source>
</evidence>
<keyword evidence="6 8" id="KW-0012">Acyltransferase</keyword>
<feature type="transmembrane region" description="Helical" evidence="7">
    <location>
        <begin position="12"/>
        <end position="39"/>
    </location>
</feature>
<dbReference type="GO" id="GO:0009247">
    <property type="term" value="P:glycolipid biosynthetic process"/>
    <property type="evidence" value="ECO:0007669"/>
    <property type="project" value="UniProtKB-ARBA"/>
</dbReference>
<evidence type="ECO:0000313" key="8">
    <source>
        <dbReference type="EMBL" id="OXA97293.1"/>
    </source>
</evidence>